<dbReference type="PRINTS" id="PR00990">
    <property type="entry name" value="RIBOKINASE"/>
</dbReference>
<feature type="domain" description="Carbohydrate kinase PfkB" evidence="5">
    <location>
        <begin position="35"/>
        <end position="301"/>
    </location>
</feature>
<dbReference type="Gene3D" id="3.40.1190.20">
    <property type="match status" value="1"/>
</dbReference>
<evidence type="ECO:0000256" key="2">
    <source>
        <dbReference type="ARBA" id="ARBA00022679"/>
    </source>
</evidence>
<dbReference type="EMBL" id="CP000473">
    <property type="protein sequence ID" value="ABJ83059.1"/>
    <property type="molecule type" value="Genomic_DNA"/>
</dbReference>
<organism evidence="6">
    <name type="scientific">Solibacter usitatus (strain Ellin6076)</name>
    <dbReference type="NCBI Taxonomy" id="234267"/>
    <lineage>
        <taxon>Bacteria</taxon>
        <taxon>Pseudomonadati</taxon>
        <taxon>Acidobacteriota</taxon>
        <taxon>Terriglobia</taxon>
        <taxon>Bryobacterales</taxon>
        <taxon>Solibacteraceae</taxon>
        <taxon>Candidatus Solibacter</taxon>
    </lineage>
</organism>
<dbReference type="FunCoup" id="Q026L0">
    <property type="interactions" value="70"/>
</dbReference>
<protein>
    <submittedName>
        <fullName evidence="6">PfkB domain protein</fullName>
    </submittedName>
</protein>
<dbReference type="STRING" id="234267.Acid_2069"/>
<dbReference type="HOGENOM" id="CLU_027634_6_3_0"/>
<evidence type="ECO:0000313" key="6">
    <source>
        <dbReference type="EMBL" id="ABJ83059.1"/>
    </source>
</evidence>
<keyword evidence="3 4" id="KW-0418">Kinase</keyword>
<dbReference type="InParanoid" id="Q026L0"/>
<dbReference type="InterPro" id="IPR050306">
    <property type="entry name" value="PfkB_Carbo_kinase"/>
</dbReference>
<dbReference type="KEGG" id="sus:Acid_2069"/>
<dbReference type="AlphaFoldDB" id="Q026L0"/>
<dbReference type="InterPro" id="IPR002139">
    <property type="entry name" value="Ribo/fructo_kinase"/>
</dbReference>
<accession>Q026L0</accession>
<gene>
    <name evidence="6" type="ordered locus">Acid_2069</name>
</gene>
<evidence type="ECO:0000256" key="4">
    <source>
        <dbReference type="RuleBase" id="RU003704"/>
    </source>
</evidence>
<name>Q026L0_SOLUE</name>
<sequence length="312" mass="33513">MTPGNPTLQHEASAQSNPIRIVVLGEVLWDVFPDSVRLGGAPLNFAVHASRMGFESLLVSAVGDDDLGRRAHQAVAKMGLDTSLLHTSARWQTGTASVQLDASGYPAFQIPRPAAYDDARLTEKDILRLTAWSPAWLYHGTLFPSKKEGRSTLSRLIQALPQTMRFYDVNLRPGFDSPELVTGLLADADVVKLNETELREVSRFAGLPSEIEAFGRAGAEQYGWRAVCVTLGERGCAILTGKDYLVAAAHPVDVVDTVGAGDAFAAAFLHGLSRQWAIENIAAFANRVGAIVASRAGAIPDWSVAETADPLH</sequence>
<dbReference type="InterPro" id="IPR002173">
    <property type="entry name" value="Carboh/pur_kinase_PfkB_CS"/>
</dbReference>
<evidence type="ECO:0000259" key="5">
    <source>
        <dbReference type="Pfam" id="PF00294"/>
    </source>
</evidence>
<dbReference type="InterPro" id="IPR029056">
    <property type="entry name" value="Ribokinase-like"/>
</dbReference>
<dbReference type="PROSITE" id="PS00584">
    <property type="entry name" value="PFKB_KINASES_2"/>
    <property type="match status" value="1"/>
</dbReference>
<dbReference type="InterPro" id="IPR011611">
    <property type="entry name" value="PfkB_dom"/>
</dbReference>
<evidence type="ECO:0000256" key="3">
    <source>
        <dbReference type="ARBA" id="ARBA00022777"/>
    </source>
</evidence>
<dbReference type="SUPFAM" id="SSF53613">
    <property type="entry name" value="Ribokinase-like"/>
    <property type="match status" value="1"/>
</dbReference>
<keyword evidence="2 4" id="KW-0808">Transferase</keyword>
<dbReference type="PANTHER" id="PTHR43085">
    <property type="entry name" value="HEXOKINASE FAMILY MEMBER"/>
    <property type="match status" value="1"/>
</dbReference>
<dbReference type="GO" id="GO:0006000">
    <property type="term" value="P:fructose metabolic process"/>
    <property type="evidence" value="ECO:0007669"/>
    <property type="project" value="UniProtKB-ARBA"/>
</dbReference>
<dbReference type="eggNOG" id="COG0524">
    <property type="taxonomic scope" value="Bacteria"/>
</dbReference>
<dbReference type="PANTHER" id="PTHR43085:SF57">
    <property type="entry name" value="CARBOHYDRATE KINASE PFKB DOMAIN-CONTAINING PROTEIN"/>
    <property type="match status" value="1"/>
</dbReference>
<proteinExistence type="inferred from homology"/>
<dbReference type="Pfam" id="PF00294">
    <property type="entry name" value="PfkB"/>
    <property type="match status" value="1"/>
</dbReference>
<comment type="similarity">
    <text evidence="1 4">Belongs to the carbohydrate kinase PfkB family.</text>
</comment>
<evidence type="ECO:0000256" key="1">
    <source>
        <dbReference type="ARBA" id="ARBA00010688"/>
    </source>
</evidence>
<reference evidence="6" key="1">
    <citation type="submission" date="2006-10" db="EMBL/GenBank/DDBJ databases">
        <title>Complete sequence of Solibacter usitatus Ellin6076.</title>
        <authorList>
            <consortium name="US DOE Joint Genome Institute"/>
            <person name="Copeland A."/>
            <person name="Lucas S."/>
            <person name="Lapidus A."/>
            <person name="Barry K."/>
            <person name="Detter J.C."/>
            <person name="Glavina del Rio T."/>
            <person name="Hammon N."/>
            <person name="Israni S."/>
            <person name="Dalin E."/>
            <person name="Tice H."/>
            <person name="Pitluck S."/>
            <person name="Thompson L.S."/>
            <person name="Brettin T."/>
            <person name="Bruce D."/>
            <person name="Han C."/>
            <person name="Tapia R."/>
            <person name="Gilna P."/>
            <person name="Schmutz J."/>
            <person name="Larimer F."/>
            <person name="Land M."/>
            <person name="Hauser L."/>
            <person name="Kyrpides N."/>
            <person name="Mikhailova N."/>
            <person name="Janssen P.H."/>
            <person name="Kuske C.R."/>
            <person name="Richardson P."/>
        </authorList>
    </citation>
    <scope>NUCLEOTIDE SEQUENCE</scope>
    <source>
        <strain evidence="6">Ellin6076</strain>
    </source>
</reference>
<dbReference type="GO" id="GO:0008865">
    <property type="term" value="F:fructokinase activity"/>
    <property type="evidence" value="ECO:0007669"/>
    <property type="project" value="UniProtKB-ARBA"/>
</dbReference>